<evidence type="ECO:0000256" key="4">
    <source>
        <dbReference type="ARBA" id="ARBA00022692"/>
    </source>
</evidence>
<dbReference type="GO" id="GO:0015677">
    <property type="term" value="P:copper ion import"/>
    <property type="evidence" value="ECO:0007669"/>
    <property type="project" value="TreeGrafter"/>
</dbReference>
<evidence type="ECO:0000256" key="12">
    <source>
        <dbReference type="SAM" id="Phobius"/>
    </source>
</evidence>
<evidence type="ECO:0000256" key="3">
    <source>
        <dbReference type="ARBA" id="ARBA00022448"/>
    </source>
</evidence>
<keyword evidence="10" id="KW-0325">Glycoprotein</keyword>
<evidence type="ECO:0000259" key="13">
    <source>
        <dbReference type="PROSITE" id="PS51384"/>
    </source>
</evidence>
<dbReference type="GO" id="GO:0006879">
    <property type="term" value="P:intracellular iron ion homeostasis"/>
    <property type="evidence" value="ECO:0007669"/>
    <property type="project" value="TreeGrafter"/>
</dbReference>
<comment type="subcellular location">
    <subcellularLocation>
        <location evidence="1">Membrane</location>
        <topology evidence="1">Multi-pass membrane protein</topology>
    </subcellularLocation>
</comment>
<evidence type="ECO:0000256" key="7">
    <source>
        <dbReference type="ARBA" id="ARBA00023002"/>
    </source>
</evidence>
<dbReference type="HOGENOM" id="CLU_019268_1_0_1"/>
<name>R0IZL4_EXST2</name>
<dbReference type="CDD" id="cd06186">
    <property type="entry name" value="NOX_Duox_like_FAD_NADP"/>
    <property type="match status" value="1"/>
</dbReference>
<keyword evidence="5" id="KW-0249">Electron transport</keyword>
<feature type="transmembrane region" description="Helical" evidence="12">
    <location>
        <begin position="192"/>
        <end position="215"/>
    </location>
</feature>
<feature type="region of interest" description="Disordered" evidence="11">
    <location>
        <begin position="497"/>
        <end position="520"/>
    </location>
</feature>
<evidence type="ECO:0000256" key="9">
    <source>
        <dbReference type="ARBA" id="ARBA00023136"/>
    </source>
</evidence>
<evidence type="ECO:0000313" key="14">
    <source>
        <dbReference type="EMBL" id="EOA90145.1"/>
    </source>
</evidence>
<proteinExistence type="inferred from homology"/>
<dbReference type="RefSeq" id="XP_008022054.1">
    <property type="nucleotide sequence ID" value="XM_008023863.1"/>
</dbReference>
<evidence type="ECO:0000256" key="5">
    <source>
        <dbReference type="ARBA" id="ARBA00022982"/>
    </source>
</evidence>
<feature type="domain" description="FAD-binding FR-type" evidence="13">
    <location>
        <begin position="278"/>
        <end position="432"/>
    </location>
</feature>
<protein>
    <recommendedName>
        <fullName evidence="13">FAD-binding FR-type domain-containing protein</fullName>
    </recommendedName>
</protein>
<dbReference type="EMBL" id="KB908493">
    <property type="protein sequence ID" value="EOA90145.1"/>
    <property type="molecule type" value="Genomic_DNA"/>
</dbReference>
<dbReference type="PANTHER" id="PTHR32361:SF9">
    <property type="entry name" value="FERRIC REDUCTASE TRANSMEMBRANE COMPONENT 3-RELATED"/>
    <property type="match status" value="1"/>
</dbReference>
<dbReference type="PROSITE" id="PS51384">
    <property type="entry name" value="FAD_FR"/>
    <property type="match status" value="1"/>
</dbReference>
<feature type="transmembrane region" description="Helical" evidence="12">
    <location>
        <begin position="255"/>
        <end position="274"/>
    </location>
</feature>
<keyword evidence="7" id="KW-0560">Oxidoreductase</keyword>
<keyword evidence="4 12" id="KW-0812">Transmembrane</keyword>
<dbReference type="SFLD" id="SFLDG01168">
    <property type="entry name" value="Ferric_reductase_subgroup_(FRE"/>
    <property type="match status" value="1"/>
</dbReference>
<keyword evidence="6 12" id="KW-1133">Transmembrane helix</keyword>
<dbReference type="InterPro" id="IPR039261">
    <property type="entry name" value="FNR_nucleotide-bd"/>
</dbReference>
<dbReference type="Gene3D" id="3.40.50.80">
    <property type="entry name" value="Nucleotide-binding domain of ferredoxin-NADP reductase (FNR) module"/>
    <property type="match status" value="1"/>
</dbReference>
<comment type="similarity">
    <text evidence="2">Belongs to the ferric reductase (FRE) family.</text>
</comment>
<gene>
    <name evidence="14" type="ORF">SETTUDRAFT_167086</name>
</gene>
<accession>R0IZL4</accession>
<evidence type="ECO:0000313" key="15">
    <source>
        <dbReference type="Proteomes" id="UP000016935"/>
    </source>
</evidence>
<evidence type="ECO:0000256" key="2">
    <source>
        <dbReference type="ARBA" id="ARBA00006278"/>
    </source>
</evidence>
<dbReference type="SUPFAM" id="SSF52343">
    <property type="entry name" value="Ferredoxin reductase-like, C-terminal NADP-linked domain"/>
    <property type="match status" value="1"/>
</dbReference>
<dbReference type="PANTHER" id="PTHR32361">
    <property type="entry name" value="FERRIC/CUPRIC REDUCTASE TRANSMEMBRANE COMPONENT"/>
    <property type="match status" value="1"/>
</dbReference>
<organism evidence="14 15">
    <name type="scientific">Exserohilum turcicum (strain 28A)</name>
    <name type="common">Northern leaf blight fungus</name>
    <name type="synonym">Setosphaeria turcica</name>
    <dbReference type="NCBI Taxonomy" id="671987"/>
    <lineage>
        <taxon>Eukaryota</taxon>
        <taxon>Fungi</taxon>
        <taxon>Dikarya</taxon>
        <taxon>Ascomycota</taxon>
        <taxon>Pezizomycotina</taxon>
        <taxon>Dothideomycetes</taxon>
        <taxon>Pleosporomycetidae</taxon>
        <taxon>Pleosporales</taxon>
        <taxon>Pleosporineae</taxon>
        <taxon>Pleosporaceae</taxon>
        <taxon>Exserohilum</taxon>
    </lineage>
</organism>
<dbReference type="GeneID" id="19400033"/>
<reference evidence="14 15" key="2">
    <citation type="journal article" date="2013" name="PLoS Genet.">
        <title>Comparative genome structure, secondary metabolite, and effector coding capacity across Cochliobolus pathogens.</title>
        <authorList>
            <person name="Condon B.J."/>
            <person name="Leng Y."/>
            <person name="Wu D."/>
            <person name="Bushley K.E."/>
            <person name="Ohm R.A."/>
            <person name="Otillar R."/>
            <person name="Martin J."/>
            <person name="Schackwitz W."/>
            <person name="Grimwood J."/>
            <person name="MohdZainudin N."/>
            <person name="Xue C."/>
            <person name="Wang R."/>
            <person name="Manning V.A."/>
            <person name="Dhillon B."/>
            <person name="Tu Z.J."/>
            <person name="Steffenson B.J."/>
            <person name="Salamov A."/>
            <person name="Sun H."/>
            <person name="Lowry S."/>
            <person name="LaButti K."/>
            <person name="Han J."/>
            <person name="Copeland A."/>
            <person name="Lindquist E."/>
            <person name="Barry K."/>
            <person name="Schmutz J."/>
            <person name="Baker S.E."/>
            <person name="Ciuffetti L.M."/>
            <person name="Grigoriev I.V."/>
            <person name="Zhong S."/>
            <person name="Turgeon B.G."/>
        </authorList>
    </citation>
    <scope>NUCLEOTIDE SEQUENCE [LARGE SCALE GENOMIC DNA]</scope>
    <source>
        <strain evidence="15">28A</strain>
    </source>
</reference>
<dbReference type="SFLD" id="SFLDS00052">
    <property type="entry name" value="Ferric_Reductase_Domain"/>
    <property type="match status" value="1"/>
</dbReference>
<dbReference type="Pfam" id="PF01794">
    <property type="entry name" value="Ferric_reduct"/>
    <property type="match status" value="1"/>
</dbReference>
<dbReference type="InterPro" id="IPR013121">
    <property type="entry name" value="Fe_red_NAD-bd_6"/>
</dbReference>
<dbReference type="Pfam" id="PF08022">
    <property type="entry name" value="FAD_binding_8"/>
    <property type="match status" value="1"/>
</dbReference>
<keyword evidence="8" id="KW-0406">Ion transport</keyword>
<dbReference type="GO" id="GO:0006826">
    <property type="term" value="P:iron ion transport"/>
    <property type="evidence" value="ECO:0007669"/>
    <property type="project" value="TreeGrafter"/>
</dbReference>
<evidence type="ECO:0000256" key="11">
    <source>
        <dbReference type="SAM" id="MobiDB-lite"/>
    </source>
</evidence>
<dbReference type="Proteomes" id="UP000016935">
    <property type="component" value="Unassembled WGS sequence"/>
</dbReference>
<dbReference type="InterPro" id="IPR013130">
    <property type="entry name" value="Fe3_Rdtase_TM_dom"/>
</dbReference>
<sequence>MHLFARHEGHHEVDTGRYWGLGYYFQTLSTEQLHQRREYLDWYGFAAEWSVLVILSLFQVGFALSWVMRSGMRYEQPKSPSFTKEHKNRLAWLRRMHGGCAKAKWWMQKDVIRGWNWGTRGEWLGAALWTLWLLYLCVANTGKDYLHLTKRFGQIGASQMPIHYLLAMRAPYSPVQYLTRLSHEQIKSSHQILGRIIFFLFVLHAAFYLNFFILSGLLAKRIKDWDVIWGVVSLILFSAISTTALGFIRRRNYRVFYISHIAIANFIIVPLFLHVSHIRVYVYEVIVIEALHLIFRAVRLKTYQGTLKLLPGTNLVQVRIPLPADSAALSWKPGQHVYLSRPRGKGKEPTWYSQWLTINKTNPFTVASLPAQDKELLLVARTLKGNTKYLGELARSLGQGSSSSVPMLPTAGGDIPILPLSLEGPYGASARLPDLLDYDRVLLVAGGVGATFIMPIYRSLVEQSDDAPAGSQVRCIWAVQKLAETQWAFAANAVAGNRQGDEDEDENGNEDSNGNGLLHGPSSVQVYVTRASGANLRAAGSAGGSFAVDSDDEGEGEAIELQENEQLLDMEEQMQKPRKGMVVKSGRPDLRGLVDEVFGKGMKTAVVCCGPKRMTDDLRSSVEEWVNKGHDVFWHDESFKW</sequence>
<keyword evidence="9 12" id="KW-0472">Membrane</keyword>
<feature type="transmembrane region" description="Helical" evidence="12">
    <location>
        <begin position="42"/>
        <end position="68"/>
    </location>
</feature>
<dbReference type="GO" id="GO:0000293">
    <property type="term" value="F:ferric-chelate reductase activity"/>
    <property type="evidence" value="ECO:0007669"/>
    <property type="project" value="UniProtKB-ARBA"/>
</dbReference>
<keyword evidence="3" id="KW-0813">Transport</keyword>
<dbReference type="InterPro" id="IPR013112">
    <property type="entry name" value="FAD-bd_8"/>
</dbReference>
<evidence type="ECO:0000256" key="6">
    <source>
        <dbReference type="ARBA" id="ARBA00022989"/>
    </source>
</evidence>
<feature type="transmembrane region" description="Helical" evidence="12">
    <location>
        <begin position="227"/>
        <end position="248"/>
    </location>
</feature>
<dbReference type="Pfam" id="PF08030">
    <property type="entry name" value="NAD_binding_6"/>
    <property type="match status" value="2"/>
</dbReference>
<dbReference type="eggNOG" id="KOG0039">
    <property type="taxonomic scope" value="Eukaryota"/>
</dbReference>
<keyword evidence="15" id="KW-1185">Reference proteome</keyword>
<dbReference type="GO" id="GO:0005886">
    <property type="term" value="C:plasma membrane"/>
    <property type="evidence" value="ECO:0007669"/>
    <property type="project" value="TreeGrafter"/>
</dbReference>
<evidence type="ECO:0000256" key="8">
    <source>
        <dbReference type="ARBA" id="ARBA00023065"/>
    </source>
</evidence>
<evidence type="ECO:0000256" key="1">
    <source>
        <dbReference type="ARBA" id="ARBA00004141"/>
    </source>
</evidence>
<dbReference type="InterPro" id="IPR017927">
    <property type="entry name" value="FAD-bd_FR_type"/>
</dbReference>
<dbReference type="OrthoDB" id="10006946at2759"/>
<dbReference type="STRING" id="671987.R0IZL4"/>
<dbReference type="AlphaFoldDB" id="R0IZL4"/>
<reference evidence="14 15" key="1">
    <citation type="journal article" date="2012" name="PLoS Pathog.">
        <title>Diverse lifestyles and strategies of plant pathogenesis encoded in the genomes of eighteen Dothideomycetes fungi.</title>
        <authorList>
            <person name="Ohm R.A."/>
            <person name="Feau N."/>
            <person name="Henrissat B."/>
            <person name="Schoch C.L."/>
            <person name="Horwitz B.A."/>
            <person name="Barry K.W."/>
            <person name="Condon B.J."/>
            <person name="Copeland A.C."/>
            <person name="Dhillon B."/>
            <person name="Glaser F."/>
            <person name="Hesse C.N."/>
            <person name="Kosti I."/>
            <person name="LaButti K."/>
            <person name="Lindquist E.A."/>
            <person name="Lucas S."/>
            <person name="Salamov A.A."/>
            <person name="Bradshaw R.E."/>
            <person name="Ciuffetti L."/>
            <person name="Hamelin R.C."/>
            <person name="Kema G.H.J."/>
            <person name="Lawrence C."/>
            <person name="Scott J.A."/>
            <person name="Spatafora J.W."/>
            <person name="Turgeon B.G."/>
            <person name="de Wit P.J.G.M."/>
            <person name="Zhong S."/>
            <person name="Goodwin S.B."/>
            <person name="Grigoriev I.V."/>
        </authorList>
    </citation>
    <scope>NUCLEOTIDE SEQUENCE [LARGE SCALE GENOMIC DNA]</scope>
    <source>
        <strain evidence="15">28A</strain>
    </source>
</reference>
<evidence type="ECO:0000256" key="10">
    <source>
        <dbReference type="ARBA" id="ARBA00023180"/>
    </source>
</evidence>
<dbReference type="InterPro" id="IPR051410">
    <property type="entry name" value="Ferric/Cupric_Reductase"/>
</dbReference>